<evidence type="ECO:0000256" key="1">
    <source>
        <dbReference type="ARBA" id="ARBA00004496"/>
    </source>
</evidence>
<dbReference type="KEGG" id="atm:ANT_11050"/>
<comment type="subcellular location">
    <subcellularLocation>
        <location evidence="1 12">Cytoplasm</location>
    </subcellularLocation>
</comment>
<reference evidence="14 15" key="1">
    <citation type="submission" date="2010-12" db="EMBL/GenBank/DDBJ databases">
        <title>Whole genome sequence of Anaerolinea thermophila UNI-1.</title>
        <authorList>
            <person name="Narita-Yamada S."/>
            <person name="Kishi E."/>
            <person name="Watanabe Y."/>
            <person name="Takasaki K."/>
            <person name="Ankai A."/>
            <person name="Oguchi A."/>
            <person name="Fukui S."/>
            <person name="Takahashi M."/>
            <person name="Yashiro I."/>
            <person name="Hosoyama A."/>
            <person name="Sekiguchi Y."/>
            <person name="Hanada S."/>
            <person name="Fujita N."/>
        </authorList>
    </citation>
    <scope>NUCLEOTIDE SEQUENCE [LARGE SCALE GENOMIC DNA]</scope>
    <source>
        <strain evidence="15">DSM 14523 / JCM 11388 / NBRC 100420 / UNI-1</strain>
    </source>
</reference>
<name>E8N3X5_ANATU</name>
<evidence type="ECO:0000256" key="5">
    <source>
        <dbReference type="ARBA" id="ARBA00022679"/>
    </source>
</evidence>
<comment type="catalytic activity">
    <reaction evidence="11 12">
        <text>phosphoenolpyruvate + UDP-N-acetyl-alpha-D-glucosamine = UDP-N-acetyl-3-O-(1-carboxyvinyl)-alpha-D-glucosamine + phosphate</text>
        <dbReference type="Rhea" id="RHEA:18681"/>
        <dbReference type="ChEBI" id="CHEBI:43474"/>
        <dbReference type="ChEBI" id="CHEBI:57705"/>
        <dbReference type="ChEBI" id="CHEBI:58702"/>
        <dbReference type="ChEBI" id="CHEBI:68483"/>
        <dbReference type="EC" id="2.5.1.7"/>
    </reaction>
</comment>
<dbReference type="eggNOG" id="COG0766">
    <property type="taxonomic scope" value="Bacteria"/>
</dbReference>
<keyword evidence="5 12" id="KW-0808">Transferase</keyword>
<dbReference type="InterPro" id="IPR001986">
    <property type="entry name" value="Enolpyruvate_Tfrase_dom"/>
</dbReference>
<dbReference type="FunCoup" id="E8N3X5">
    <property type="interactions" value="331"/>
</dbReference>
<comment type="caution">
    <text evidence="12">Lacks conserved residue(s) required for the propagation of feature annotation.</text>
</comment>
<dbReference type="EMBL" id="AP012029">
    <property type="protein sequence ID" value="BAJ63139.1"/>
    <property type="molecule type" value="Genomic_DNA"/>
</dbReference>
<feature type="binding site" evidence="12">
    <location>
        <position position="93"/>
    </location>
    <ligand>
        <name>UDP-N-acetyl-alpha-D-glucosamine</name>
        <dbReference type="ChEBI" id="CHEBI:57705"/>
    </ligand>
</feature>
<sequence>MEKFIIDGGIPLHGEVTPGGNKNAALPLLAACLLTTEPVILHNVPSILDVIHMRRLLQSLGVEFTELDAHTWKIQAREVRPADLDPDLCRKIRASILLAGPMTARTGELHLPPPGGDVIGRRRVDTHMLALTRLGAEVNYDRTFHFRARDGLKGADILLDQASVTGTENAIMAAVLAKGHTVIRNAASEPHVQELCHFLNKLGAKIENIGSNTLHIEGVPSLSGGEFTIGPDYLEVVSFIGAAVVTHGSIRIRNAGPEYLDMIRYVMGRMGVEWEVEGQDILVPAEQRLEVEPDLGGAIPEISVMPWPAFPTDLMSIAIVVATQARGSILFHDWMYPSRMFFTDKLVGMGAQIVLCDPHRCIVQGPSQLYGEKMESPDIRAGMALLLAALSAQGRSVIRNVGQIDRGYEKVDVKLKALGASIERQSEN</sequence>
<evidence type="ECO:0000259" key="13">
    <source>
        <dbReference type="Pfam" id="PF00275"/>
    </source>
</evidence>
<dbReference type="AlphaFoldDB" id="E8N3X5"/>
<feature type="binding site" evidence="12">
    <location>
        <begin position="22"/>
        <end position="23"/>
    </location>
    <ligand>
        <name>phosphoenolpyruvate</name>
        <dbReference type="ChEBI" id="CHEBI:58702"/>
    </ligand>
</feature>
<evidence type="ECO:0000256" key="3">
    <source>
        <dbReference type="ARBA" id="ARBA00022490"/>
    </source>
</evidence>
<evidence type="ECO:0000256" key="9">
    <source>
        <dbReference type="ARBA" id="ARBA00023316"/>
    </source>
</evidence>
<evidence type="ECO:0000313" key="14">
    <source>
        <dbReference type="EMBL" id="BAJ63139.1"/>
    </source>
</evidence>
<dbReference type="InterPro" id="IPR013792">
    <property type="entry name" value="RNA3'P_cycl/enolpyr_Trfase_a/b"/>
</dbReference>
<dbReference type="PANTHER" id="PTHR43783">
    <property type="entry name" value="UDP-N-ACETYLGLUCOSAMINE 1-CARBOXYVINYLTRANSFERASE"/>
    <property type="match status" value="1"/>
</dbReference>
<dbReference type="GO" id="GO:0071555">
    <property type="term" value="P:cell wall organization"/>
    <property type="evidence" value="ECO:0007669"/>
    <property type="project" value="UniProtKB-KW"/>
</dbReference>
<keyword evidence="15" id="KW-1185">Reference proteome</keyword>
<evidence type="ECO:0000256" key="10">
    <source>
        <dbReference type="ARBA" id="ARBA00038367"/>
    </source>
</evidence>
<accession>E8N3X5</accession>
<feature type="binding site" evidence="12">
    <location>
        <position position="313"/>
    </location>
    <ligand>
        <name>UDP-N-acetyl-alpha-D-glucosamine</name>
        <dbReference type="ChEBI" id="CHEBI:57705"/>
    </ligand>
</feature>
<dbReference type="GO" id="GO:0005737">
    <property type="term" value="C:cytoplasm"/>
    <property type="evidence" value="ECO:0007669"/>
    <property type="project" value="UniProtKB-SubCell"/>
</dbReference>
<comment type="similarity">
    <text evidence="10 12">Belongs to the EPSP synthase family. MurA subfamily.</text>
</comment>
<comment type="function">
    <text evidence="12">Cell wall formation. Adds enolpyruvyl to UDP-N-acetylglucosamine.</text>
</comment>
<keyword evidence="7 12" id="KW-0573">Peptidoglycan synthesis</keyword>
<dbReference type="CDD" id="cd01555">
    <property type="entry name" value="UdpNAET"/>
    <property type="match status" value="1"/>
</dbReference>
<evidence type="ECO:0000256" key="6">
    <source>
        <dbReference type="ARBA" id="ARBA00022960"/>
    </source>
</evidence>
<dbReference type="Proteomes" id="UP000008922">
    <property type="component" value="Chromosome"/>
</dbReference>
<keyword evidence="3 12" id="KW-0963">Cytoplasm</keyword>
<dbReference type="GO" id="GO:0008760">
    <property type="term" value="F:UDP-N-acetylglucosamine 1-carboxyvinyltransferase activity"/>
    <property type="evidence" value="ECO:0007669"/>
    <property type="project" value="UniProtKB-UniRule"/>
</dbReference>
<gene>
    <name evidence="12 14" type="primary">murA</name>
    <name evidence="14" type="ordered locus">ANT_11050</name>
</gene>
<evidence type="ECO:0000256" key="4">
    <source>
        <dbReference type="ARBA" id="ARBA00022618"/>
    </source>
</evidence>
<dbReference type="InParanoid" id="E8N3X5"/>
<dbReference type="Pfam" id="PF00275">
    <property type="entry name" value="EPSP_synthase"/>
    <property type="match status" value="1"/>
</dbReference>
<dbReference type="InterPro" id="IPR036968">
    <property type="entry name" value="Enolpyruvate_Tfrase_sf"/>
</dbReference>
<dbReference type="STRING" id="926569.ANT_11050"/>
<dbReference type="HAMAP" id="MF_00111">
    <property type="entry name" value="MurA"/>
    <property type="match status" value="1"/>
</dbReference>
<dbReference type="HOGENOM" id="CLU_027387_0_1_0"/>
<keyword evidence="8 12" id="KW-0131">Cell cycle</keyword>
<dbReference type="GO" id="GO:0051301">
    <property type="term" value="P:cell division"/>
    <property type="evidence" value="ECO:0007669"/>
    <property type="project" value="UniProtKB-KW"/>
</dbReference>
<keyword evidence="4 12" id="KW-0132">Cell division</keyword>
<dbReference type="GO" id="GO:0019277">
    <property type="term" value="P:UDP-N-acetylgalactosamine biosynthetic process"/>
    <property type="evidence" value="ECO:0007669"/>
    <property type="project" value="InterPro"/>
</dbReference>
<dbReference type="GO" id="GO:0009252">
    <property type="term" value="P:peptidoglycan biosynthetic process"/>
    <property type="evidence" value="ECO:0007669"/>
    <property type="project" value="UniProtKB-UniRule"/>
</dbReference>
<organism evidence="14 15">
    <name type="scientific">Anaerolinea thermophila (strain DSM 14523 / JCM 11388 / NBRC 100420 / UNI-1)</name>
    <dbReference type="NCBI Taxonomy" id="926569"/>
    <lineage>
        <taxon>Bacteria</taxon>
        <taxon>Bacillati</taxon>
        <taxon>Chloroflexota</taxon>
        <taxon>Anaerolineae</taxon>
        <taxon>Anaerolineales</taxon>
        <taxon>Anaerolineaceae</taxon>
        <taxon>Anaerolinea</taxon>
    </lineage>
</organism>
<keyword evidence="9 12" id="KW-0961">Cell wall biogenesis/degradation</keyword>
<proteinExistence type="inferred from homology"/>
<dbReference type="PANTHER" id="PTHR43783:SF1">
    <property type="entry name" value="UDP-N-ACETYLGLUCOSAMINE 1-CARBOXYVINYLTRANSFERASE"/>
    <property type="match status" value="1"/>
</dbReference>
<evidence type="ECO:0000256" key="8">
    <source>
        <dbReference type="ARBA" id="ARBA00023306"/>
    </source>
</evidence>
<dbReference type="NCBIfam" id="NF006873">
    <property type="entry name" value="PRK09369.1"/>
    <property type="match status" value="1"/>
</dbReference>
<dbReference type="EC" id="2.5.1.7" evidence="12"/>
<evidence type="ECO:0000256" key="2">
    <source>
        <dbReference type="ARBA" id="ARBA00004752"/>
    </source>
</evidence>
<dbReference type="OrthoDB" id="9803760at2"/>
<dbReference type="GO" id="GO:0008360">
    <property type="term" value="P:regulation of cell shape"/>
    <property type="evidence" value="ECO:0007669"/>
    <property type="project" value="UniProtKB-KW"/>
</dbReference>
<dbReference type="SUPFAM" id="SSF55205">
    <property type="entry name" value="EPT/RTPC-like"/>
    <property type="match status" value="1"/>
</dbReference>
<feature type="active site" description="Proton donor" evidence="12">
    <location>
        <position position="117"/>
    </location>
</feature>
<evidence type="ECO:0000256" key="11">
    <source>
        <dbReference type="ARBA" id="ARBA00047527"/>
    </source>
</evidence>
<feature type="binding site" evidence="12">
    <location>
        <position position="335"/>
    </location>
    <ligand>
        <name>UDP-N-acetyl-alpha-D-glucosamine</name>
        <dbReference type="ChEBI" id="CHEBI:57705"/>
    </ligand>
</feature>
<dbReference type="NCBIfam" id="TIGR01072">
    <property type="entry name" value="murA"/>
    <property type="match status" value="1"/>
</dbReference>
<dbReference type="UniPathway" id="UPA00219"/>
<dbReference type="RefSeq" id="WP_013559529.1">
    <property type="nucleotide sequence ID" value="NC_014960.1"/>
</dbReference>
<keyword evidence="6 12" id="KW-0133">Cell shape</keyword>
<dbReference type="Gene3D" id="3.65.10.10">
    <property type="entry name" value="Enolpyruvate transferase domain"/>
    <property type="match status" value="2"/>
</dbReference>
<evidence type="ECO:0000256" key="7">
    <source>
        <dbReference type="ARBA" id="ARBA00022984"/>
    </source>
</evidence>
<dbReference type="InterPro" id="IPR050068">
    <property type="entry name" value="MurA_subfamily"/>
</dbReference>
<comment type="pathway">
    <text evidence="2 12">Cell wall biogenesis; peptidoglycan biosynthesis.</text>
</comment>
<protein>
    <recommendedName>
        <fullName evidence="12">UDP-N-acetylglucosamine 1-carboxyvinyltransferase</fullName>
        <ecNumber evidence="12">2.5.1.7</ecNumber>
    </recommendedName>
    <alternativeName>
        <fullName evidence="12">Enoylpyruvate transferase</fullName>
    </alternativeName>
    <alternativeName>
        <fullName evidence="12">UDP-N-acetylglucosamine enolpyruvyl transferase</fullName>
        <shortName evidence="12">EPT</shortName>
    </alternativeName>
</protein>
<evidence type="ECO:0000313" key="15">
    <source>
        <dbReference type="Proteomes" id="UP000008922"/>
    </source>
</evidence>
<evidence type="ECO:0000256" key="12">
    <source>
        <dbReference type="HAMAP-Rule" id="MF_00111"/>
    </source>
</evidence>
<feature type="domain" description="Enolpyruvate transferase" evidence="13">
    <location>
        <begin position="8"/>
        <end position="411"/>
    </location>
</feature>
<dbReference type="InterPro" id="IPR005750">
    <property type="entry name" value="UDP_GlcNAc_COvinyl_MurA"/>
</dbReference>